<sequence length="472" mass="51512">MGRRIYGLETEFGLHAVGVRLNIEDAARRLFHPVVGWGRSSNVYLSNGGRLYLDVGAHPEYATPETDGLLDLLTHDRAGEELVGDLAVRATESLHSDPAHPDLPASAGLRVYKNNADSHHNSYGCHENFMVERHPHFHSFVTALVGHLVSRIAVCGAGRWQPERNGEAAHYQVSARADFLADAMSSSTTRSRPLVNTRDEPHADPRRFRRLHVISGDSTMSETTSLLKVGTTELVLRLIESGHPGPLSLTPENPSTAIRASSRDLTTPVPLADGVQLSALEMQQRLWQWSEAVVDSDELATVRAEWGRVLDSLAADRWIDLADRIDWAIKRQLIERDSQRHPDGGSARAAQLALAYHQPGGIVRRMEESGMVPRLTDPGAVTVARTEPPATTRAALRGRFVKAARAAGVGHTVDWTTLRWTDEPGRTSAAASQTKRTVLLEDPLAAQDERVDDLIAAVQAHGGSAGQGELLV</sequence>
<dbReference type="GO" id="GO:0005524">
    <property type="term" value="F:ATP binding"/>
    <property type="evidence" value="ECO:0007669"/>
    <property type="project" value="TreeGrafter"/>
</dbReference>
<protein>
    <submittedName>
        <fullName evidence="2">Pup--protein ligase</fullName>
    </submittedName>
</protein>
<dbReference type="PANTHER" id="PTHR42307">
    <property type="entry name" value="PUP DEAMIDASE/DEPUPYLASE"/>
    <property type="match status" value="1"/>
</dbReference>
<dbReference type="GO" id="GO:0070490">
    <property type="term" value="P:protein pupylation"/>
    <property type="evidence" value="ECO:0007669"/>
    <property type="project" value="TreeGrafter"/>
</dbReference>
<organism evidence="2 3">
    <name type="scientific">Parenemella sanctibonifatiensis</name>
    <dbReference type="NCBI Taxonomy" id="2016505"/>
    <lineage>
        <taxon>Bacteria</taxon>
        <taxon>Bacillati</taxon>
        <taxon>Actinomycetota</taxon>
        <taxon>Actinomycetes</taxon>
        <taxon>Propionibacteriales</taxon>
        <taxon>Propionibacteriaceae</taxon>
        <taxon>Parenemella</taxon>
    </lineage>
</organism>
<evidence type="ECO:0000313" key="2">
    <source>
        <dbReference type="EMBL" id="OYN90086.1"/>
    </source>
</evidence>
<dbReference type="AlphaFoldDB" id="A0A255EEW0"/>
<dbReference type="PANTHER" id="PTHR42307:SF3">
    <property type="entry name" value="PUP--PROTEIN LIGASE"/>
    <property type="match status" value="1"/>
</dbReference>
<feature type="compositionally biased region" description="Polar residues" evidence="1">
    <location>
        <begin position="250"/>
        <end position="264"/>
    </location>
</feature>
<evidence type="ECO:0000256" key="1">
    <source>
        <dbReference type="SAM" id="MobiDB-lite"/>
    </source>
</evidence>
<comment type="caution">
    <text evidence="2">The sequence shown here is derived from an EMBL/GenBank/DDBJ whole genome shotgun (WGS) entry which is preliminary data.</text>
</comment>
<dbReference type="InterPro" id="IPR004347">
    <property type="entry name" value="Pup_ligase/deamidase"/>
</dbReference>
<name>A0A255EEW0_9ACTN</name>
<dbReference type="Pfam" id="PF03136">
    <property type="entry name" value="Pup_ligase"/>
    <property type="match status" value="1"/>
</dbReference>
<gene>
    <name evidence="2" type="ORF">CGZ92_01935</name>
</gene>
<dbReference type="EMBL" id="NMVI01000007">
    <property type="protein sequence ID" value="OYN90086.1"/>
    <property type="molecule type" value="Genomic_DNA"/>
</dbReference>
<feature type="region of interest" description="Disordered" evidence="1">
    <location>
        <begin position="245"/>
        <end position="264"/>
    </location>
</feature>
<accession>A0A255EEW0</accession>
<dbReference type="GO" id="GO:0019941">
    <property type="term" value="P:modification-dependent protein catabolic process"/>
    <property type="evidence" value="ECO:0007669"/>
    <property type="project" value="InterPro"/>
</dbReference>
<dbReference type="Proteomes" id="UP000216533">
    <property type="component" value="Unassembled WGS sequence"/>
</dbReference>
<dbReference type="GO" id="GO:0010498">
    <property type="term" value="P:proteasomal protein catabolic process"/>
    <property type="evidence" value="ECO:0007669"/>
    <property type="project" value="InterPro"/>
</dbReference>
<dbReference type="GO" id="GO:0016874">
    <property type="term" value="F:ligase activity"/>
    <property type="evidence" value="ECO:0007669"/>
    <property type="project" value="UniProtKB-KW"/>
</dbReference>
<reference evidence="2 3" key="1">
    <citation type="submission" date="2017-07" db="EMBL/GenBank/DDBJ databases">
        <title>Draft whole genome sequences of clinical Proprionibacteriaceae strains.</title>
        <authorList>
            <person name="Bernier A.-M."/>
            <person name="Bernard K."/>
            <person name="Domingo M.-C."/>
        </authorList>
    </citation>
    <scope>NUCLEOTIDE SEQUENCE [LARGE SCALE GENOMIC DNA]</scope>
    <source>
        <strain evidence="2 3">NML 160184</strain>
    </source>
</reference>
<keyword evidence="2" id="KW-0436">Ligase</keyword>
<evidence type="ECO:0000313" key="3">
    <source>
        <dbReference type="Proteomes" id="UP000216533"/>
    </source>
</evidence>
<proteinExistence type="predicted"/>